<dbReference type="AlphaFoldDB" id="A0A0C3KDX3"/>
<dbReference type="PANTHER" id="PTHR12834">
    <property type="entry name" value="SIGNAL RECOGNITION PARTICLE 9 KDA PROTEIN"/>
    <property type="match status" value="1"/>
</dbReference>
<dbReference type="SUPFAM" id="SSF54762">
    <property type="entry name" value="Signal recognition particle alu RNA binding heterodimer, SRP9/14"/>
    <property type="match status" value="1"/>
</dbReference>
<dbReference type="FunFam" id="3.30.720.10:FF:000008">
    <property type="entry name" value="Unplaced genomic scaffold supercont1.11, whole genome shotgun sequence"/>
    <property type="match status" value="1"/>
</dbReference>
<evidence type="ECO:0000256" key="1">
    <source>
        <dbReference type="SAM" id="MobiDB-lite"/>
    </source>
</evidence>
<dbReference type="OrthoDB" id="360923at2759"/>
<protein>
    <recommendedName>
        <fullName evidence="2">SRP9 domain-containing protein</fullName>
    </recommendedName>
</protein>
<evidence type="ECO:0000313" key="4">
    <source>
        <dbReference type="Proteomes" id="UP000054248"/>
    </source>
</evidence>
<feature type="region of interest" description="Disordered" evidence="1">
    <location>
        <begin position="76"/>
        <end position="124"/>
    </location>
</feature>
<dbReference type="GO" id="GO:0006614">
    <property type="term" value="P:SRP-dependent cotranslational protein targeting to membrane"/>
    <property type="evidence" value="ECO:0007669"/>
    <property type="project" value="InterPro"/>
</dbReference>
<organism evidence="3 4">
    <name type="scientific">Tulasnella calospora MUT 4182</name>
    <dbReference type="NCBI Taxonomy" id="1051891"/>
    <lineage>
        <taxon>Eukaryota</taxon>
        <taxon>Fungi</taxon>
        <taxon>Dikarya</taxon>
        <taxon>Basidiomycota</taxon>
        <taxon>Agaricomycotina</taxon>
        <taxon>Agaricomycetes</taxon>
        <taxon>Cantharellales</taxon>
        <taxon>Tulasnellaceae</taxon>
        <taxon>Tulasnella</taxon>
    </lineage>
</organism>
<feature type="compositionally biased region" description="Low complexity" evidence="1">
    <location>
        <begin position="85"/>
        <end position="97"/>
    </location>
</feature>
<proteinExistence type="predicted"/>
<dbReference type="GO" id="GO:0008312">
    <property type="term" value="F:7S RNA binding"/>
    <property type="evidence" value="ECO:0007669"/>
    <property type="project" value="InterPro"/>
</dbReference>
<dbReference type="STRING" id="1051891.A0A0C3KDX3"/>
<name>A0A0C3KDX3_9AGAM</name>
<dbReference type="PANTHER" id="PTHR12834:SF12">
    <property type="entry name" value="SIGNAL RECOGNITION PARTICLE 9 KDA PROTEIN"/>
    <property type="match status" value="1"/>
</dbReference>
<feature type="compositionally biased region" description="Basic residues" evidence="1">
    <location>
        <begin position="114"/>
        <end position="124"/>
    </location>
</feature>
<evidence type="ECO:0000313" key="3">
    <source>
        <dbReference type="EMBL" id="KIO19653.1"/>
    </source>
</evidence>
<dbReference type="Proteomes" id="UP000054248">
    <property type="component" value="Unassembled WGS sequence"/>
</dbReference>
<dbReference type="EMBL" id="KN823210">
    <property type="protein sequence ID" value="KIO19653.1"/>
    <property type="molecule type" value="Genomic_DNA"/>
</dbReference>
<reference evidence="4" key="2">
    <citation type="submission" date="2015-01" db="EMBL/GenBank/DDBJ databases">
        <title>Evolutionary Origins and Diversification of the Mycorrhizal Mutualists.</title>
        <authorList>
            <consortium name="DOE Joint Genome Institute"/>
            <consortium name="Mycorrhizal Genomics Consortium"/>
            <person name="Kohler A."/>
            <person name="Kuo A."/>
            <person name="Nagy L.G."/>
            <person name="Floudas D."/>
            <person name="Copeland A."/>
            <person name="Barry K.W."/>
            <person name="Cichocki N."/>
            <person name="Veneault-Fourrey C."/>
            <person name="LaButti K."/>
            <person name="Lindquist E.A."/>
            <person name="Lipzen A."/>
            <person name="Lundell T."/>
            <person name="Morin E."/>
            <person name="Murat C."/>
            <person name="Riley R."/>
            <person name="Ohm R."/>
            <person name="Sun H."/>
            <person name="Tunlid A."/>
            <person name="Henrissat B."/>
            <person name="Grigoriev I.V."/>
            <person name="Hibbett D.S."/>
            <person name="Martin F."/>
        </authorList>
    </citation>
    <scope>NUCLEOTIDE SEQUENCE [LARGE SCALE GENOMIC DNA]</scope>
    <source>
        <strain evidence="4">MUT 4182</strain>
    </source>
</reference>
<dbReference type="InterPro" id="IPR039432">
    <property type="entry name" value="SRP9_dom"/>
</dbReference>
<reference evidence="3 4" key="1">
    <citation type="submission" date="2014-04" db="EMBL/GenBank/DDBJ databases">
        <authorList>
            <consortium name="DOE Joint Genome Institute"/>
            <person name="Kuo A."/>
            <person name="Girlanda M."/>
            <person name="Perotto S."/>
            <person name="Kohler A."/>
            <person name="Nagy L.G."/>
            <person name="Floudas D."/>
            <person name="Copeland A."/>
            <person name="Barry K.W."/>
            <person name="Cichocki N."/>
            <person name="Veneault-Fourrey C."/>
            <person name="LaButti K."/>
            <person name="Lindquist E.A."/>
            <person name="Lipzen A."/>
            <person name="Lundell T."/>
            <person name="Morin E."/>
            <person name="Murat C."/>
            <person name="Sun H."/>
            <person name="Tunlid A."/>
            <person name="Henrissat B."/>
            <person name="Grigoriev I.V."/>
            <person name="Hibbett D.S."/>
            <person name="Martin F."/>
            <person name="Nordberg H.P."/>
            <person name="Cantor M.N."/>
            <person name="Hua S.X."/>
        </authorList>
    </citation>
    <scope>NUCLEOTIDE SEQUENCE [LARGE SCALE GENOMIC DNA]</scope>
    <source>
        <strain evidence="3 4">MUT 4182</strain>
    </source>
</reference>
<dbReference type="InterPro" id="IPR039914">
    <property type="entry name" value="SRP9-like"/>
</dbReference>
<gene>
    <name evidence="3" type="ORF">M407DRAFT_246097</name>
</gene>
<evidence type="ECO:0000259" key="2">
    <source>
        <dbReference type="Pfam" id="PF05486"/>
    </source>
</evidence>
<dbReference type="HOGENOM" id="CLU_144337_0_0_1"/>
<dbReference type="Gene3D" id="3.30.720.10">
    <property type="entry name" value="Signal recognition particle alu RNA binding heterodimer, srp9/1"/>
    <property type="match status" value="1"/>
</dbReference>
<feature type="domain" description="SRP9" evidence="2">
    <location>
        <begin position="5"/>
        <end position="73"/>
    </location>
</feature>
<sequence>MVYITSWPQFQREAEALYARSPFRTRYCVKWRSVEGTLVLKLTDDTTCLKYRATSTAYFHRFQALNLSLMEKMQNRKLPAPAPPEAAAGSGAADAASTVPRAGAPATSGTHAGSGKKRGGKKKK</sequence>
<accession>A0A0C3KDX3</accession>
<keyword evidence="4" id="KW-1185">Reference proteome</keyword>
<dbReference type="InterPro" id="IPR009018">
    <property type="entry name" value="Signal_recog_particle_SRP9/14"/>
</dbReference>
<dbReference type="GO" id="GO:0005786">
    <property type="term" value="C:signal recognition particle, endoplasmic reticulum targeting"/>
    <property type="evidence" value="ECO:0007669"/>
    <property type="project" value="TreeGrafter"/>
</dbReference>
<dbReference type="Pfam" id="PF05486">
    <property type="entry name" value="SRP9-21"/>
    <property type="match status" value="1"/>
</dbReference>